<dbReference type="AlphaFoldDB" id="V2Z6C4"/>
<dbReference type="InterPro" id="IPR046947">
    <property type="entry name" value="LytR-like"/>
</dbReference>
<feature type="domain" description="HTH LytTR-type" evidence="5">
    <location>
        <begin position="170"/>
        <end position="225"/>
    </location>
</feature>
<dbReference type="SMART" id="SM00850">
    <property type="entry name" value="LytTR"/>
    <property type="match status" value="1"/>
</dbReference>
<organism evidence="6 7">
    <name type="scientific">Catonella morbi ATCC 51271</name>
    <dbReference type="NCBI Taxonomy" id="592026"/>
    <lineage>
        <taxon>Bacteria</taxon>
        <taxon>Bacillati</taxon>
        <taxon>Bacillota</taxon>
        <taxon>Clostridia</taxon>
        <taxon>Lachnospirales</taxon>
        <taxon>Lachnospiraceae</taxon>
        <taxon>Catonella</taxon>
    </lineage>
</organism>
<dbReference type="InterPro" id="IPR011006">
    <property type="entry name" value="CheY-like_superfamily"/>
</dbReference>
<dbReference type="PANTHER" id="PTHR37299:SF1">
    <property type="entry name" value="STAGE 0 SPORULATION PROTEIN A HOMOLOG"/>
    <property type="match status" value="1"/>
</dbReference>
<feature type="domain" description="Response regulatory" evidence="4">
    <location>
        <begin position="3"/>
        <end position="122"/>
    </location>
</feature>
<dbReference type="HOGENOM" id="CLU_000445_14_2_9"/>
<dbReference type="GO" id="GO:0003677">
    <property type="term" value="F:DNA binding"/>
    <property type="evidence" value="ECO:0007669"/>
    <property type="project" value="InterPro"/>
</dbReference>
<dbReference type="Gene3D" id="2.40.50.1020">
    <property type="entry name" value="LytTr DNA-binding domain"/>
    <property type="match status" value="1"/>
</dbReference>
<comment type="function">
    <text evidence="2">May play the central regulatory role in sporulation. It may be an element of the effector pathway responsible for the activation of sporulation genes in response to nutritional stress. Spo0A may act in concert with spo0H (a sigma factor) to control the expression of some genes that are critical to the sporulation process.</text>
</comment>
<dbReference type="OrthoDB" id="2063459at2"/>
<dbReference type="Pfam" id="PF00072">
    <property type="entry name" value="Response_reg"/>
    <property type="match status" value="1"/>
</dbReference>
<gene>
    <name evidence="6" type="ORF">GCWU0000282_002616</name>
</gene>
<dbReference type="GO" id="GO:0000156">
    <property type="term" value="F:phosphorelay response regulator activity"/>
    <property type="evidence" value="ECO:0007669"/>
    <property type="project" value="InterPro"/>
</dbReference>
<evidence type="ECO:0000256" key="3">
    <source>
        <dbReference type="PROSITE-ProRule" id="PRU00169"/>
    </source>
</evidence>
<comment type="caution">
    <text evidence="6">The sequence shown here is derived from an EMBL/GenBank/DDBJ whole genome shotgun (WGS) entry which is preliminary data.</text>
</comment>
<evidence type="ECO:0000256" key="2">
    <source>
        <dbReference type="ARBA" id="ARBA00024867"/>
    </source>
</evidence>
<reference evidence="6 7" key="1">
    <citation type="submission" date="2013-06" db="EMBL/GenBank/DDBJ databases">
        <authorList>
            <person name="Weinstock G."/>
            <person name="Sodergren E."/>
            <person name="Clifton S."/>
            <person name="Fulton L."/>
            <person name="Fulton B."/>
            <person name="Courtney L."/>
            <person name="Fronick C."/>
            <person name="Harrison M."/>
            <person name="Strong C."/>
            <person name="Farmer C."/>
            <person name="Delahaunty K."/>
            <person name="Markovic C."/>
            <person name="Hall O."/>
            <person name="Minx P."/>
            <person name="Tomlinson C."/>
            <person name="Mitreva M."/>
            <person name="Nelson J."/>
            <person name="Hou S."/>
            <person name="Wollam A."/>
            <person name="Pepin K.H."/>
            <person name="Johnson M."/>
            <person name="Bhonagiri V."/>
            <person name="Nash W.E."/>
            <person name="Warren W."/>
            <person name="Chinwalla A."/>
            <person name="Mardis E.R."/>
            <person name="Wilson R.K."/>
        </authorList>
    </citation>
    <scope>NUCLEOTIDE SEQUENCE [LARGE SCALE GENOMIC DNA]</scope>
    <source>
        <strain evidence="6 7">ATCC 51271</strain>
    </source>
</reference>
<evidence type="ECO:0000259" key="5">
    <source>
        <dbReference type="PROSITE" id="PS50930"/>
    </source>
</evidence>
<evidence type="ECO:0000256" key="1">
    <source>
        <dbReference type="ARBA" id="ARBA00018672"/>
    </source>
</evidence>
<dbReference type="InterPro" id="IPR001789">
    <property type="entry name" value="Sig_transdc_resp-reg_receiver"/>
</dbReference>
<dbReference type="EMBL" id="ACIL03000016">
    <property type="protein sequence ID" value="ESL02480.1"/>
    <property type="molecule type" value="Genomic_DNA"/>
</dbReference>
<dbReference type="Proteomes" id="UP000018227">
    <property type="component" value="Unassembled WGS sequence"/>
</dbReference>
<name>V2Z6C4_9FIRM</name>
<dbReference type="Gene3D" id="3.40.50.2300">
    <property type="match status" value="1"/>
</dbReference>
<dbReference type="SMART" id="SM00448">
    <property type="entry name" value="REC"/>
    <property type="match status" value="1"/>
</dbReference>
<dbReference type="STRING" id="592026.GCWU0000282_002616"/>
<evidence type="ECO:0000313" key="7">
    <source>
        <dbReference type="Proteomes" id="UP000018227"/>
    </source>
</evidence>
<evidence type="ECO:0000259" key="4">
    <source>
        <dbReference type="PROSITE" id="PS50110"/>
    </source>
</evidence>
<dbReference type="PANTHER" id="PTHR37299">
    <property type="entry name" value="TRANSCRIPTIONAL REGULATOR-RELATED"/>
    <property type="match status" value="1"/>
</dbReference>
<sequence length="225" mass="26583">MFKIAVCDDEEIFRKNIYKIIMKYMDENGCPCEIDEFESGNEFINLGINMTKYDIVFLDINMDEIDGIETAQEIRKVSNDIFIVFVTAFISYAVEGYSVNAIRYILKNNENFAELIFECIDAISKKMNYSVKKKEFKFSEGVKNISLELLLYIESKLHKLNFHIMEDKLNTYSLYGKLDEFEKELEDKAFLRIHRYLINMKHIVSIYRYKAVLNNGIKLKISKDR</sequence>
<keyword evidence="3" id="KW-0597">Phosphoprotein</keyword>
<proteinExistence type="predicted"/>
<feature type="modified residue" description="4-aspartylphosphate" evidence="3">
    <location>
        <position position="59"/>
    </location>
</feature>
<dbReference type="PROSITE" id="PS50930">
    <property type="entry name" value="HTH_LYTTR"/>
    <property type="match status" value="1"/>
</dbReference>
<evidence type="ECO:0000313" key="6">
    <source>
        <dbReference type="EMBL" id="ESL02480.1"/>
    </source>
</evidence>
<accession>V2Z6C4</accession>
<protein>
    <recommendedName>
        <fullName evidence="1">Stage 0 sporulation protein A homolog</fullName>
    </recommendedName>
</protein>
<keyword evidence="7" id="KW-1185">Reference proteome</keyword>
<dbReference type="PROSITE" id="PS50110">
    <property type="entry name" value="RESPONSE_REGULATORY"/>
    <property type="match status" value="1"/>
</dbReference>
<dbReference type="InterPro" id="IPR007492">
    <property type="entry name" value="LytTR_DNA-bd_dom"/>
</dbReference>
<dbReference type="Pfam" id="PF04397">
    <property type="entry name" value="LytTR"/>
    <property type="match status" value="1"/>
</dbReference>
<dbReference type="eggNOG" id="COG3279">
    <property type="taxonomic scope" value="Bacteria"/>
</dbReference>
<dbReference type="SUPFAM" id="SSF52172">
    <property type="entry name" value="CheY-like"/>
    <property type="match status" value="1"/>
</dbReference>
<dbReference type="RefSeq" id="WP_023355462.1">
    <property type="nucleotide sequence ID" value="NZ_KI535369.1"/>
</dbReference>